<protein>
    <recommendedName>
        <fullName evidence="7">BZIP domain-containing protein</fullName>
    </recommendedName>
</protein>
<dbReference type="PROSITE" id="PS00036">
    <property type="entry name" value="BZIP_BASIC"/>
    <property type="match status" value="1"/>
</dbReference>
<dbReference type="CDD" id="cd14687">
    <property type="entry name" value="bZIP_ATF2"/>
    <property type="match status" value="1"/>
</dbReference>
<dbReference type="EMBL" id="JAGPYM010000041">
    <property type="protein sequence ID" value="KAH6874211.1"/>
    <property type="molecule type" value="Genomic_DNA"/>
</dbReference>
<gene>
    <name evidence="8" type="ORF">B0T10DRAFT_610802</name>
</gene>
<feature type="region of interest" description="Disordered" evidence="6">
    <location>
        <begin position="92"/>
        <end position="152"/>
    </location>
</feature>
<evidence type="ECO:0000256" key="3">
    <source>
        <dbReference type="ARBA" id="ARBA00023163"/>
    </source>
</evidence>
<dbReference type="PANTHER" id="PTHR19304">
    <property type="entry name" value="CYCLIC-AMP RESPONSE ELEMENT BINDING PROTEIN"/>
    <property type="match status" value="1"/>
</dbReference>
<keyword evidence="2" id="KW-0805">Transcription regulation</keyword>
<proteinExistence type="predicted"/>
<evidence type="ECO:0000256" key="1">
    <source>
        <dbReference type="ARBA" id="ARBA00004123"/>
    </source>
</evidence>
<evidence type="ECO:0000259" key="7">
    <source>
        <dbReference type="PROSITE" id="PS50217"/>
    </source>
</evidence>
<comment type="caution">
    <text evidence="8">The sequence shown here is derived from an EMBL/GenBank/DDBJ whole genome shotgun (WGS) entry which is preliminary data.</text>
</comment>
<evidence type="ECO:0000256" key="4">
    <source>
        <dbReference type="ARBA" id="ARBA00023242"/>
    </source>
</evidence>
<dbReference type="Gene3D" id="1.20.5.170">
    <property type="match status" value="1"/>
</dbReference>
<dbReference type="InterPro" id="IPR004827">
    <property type="entry name" value="bZIP"/>
</dbReference>
<keyword evidence="9" id="KW-1185">Reference proteome</keyword>
<dbReference type="PROSITE" id="PS50217">
    <property type="entry name" value="BZIP"/>
    <property type="match status" value="1"/>
</dbReference>
<dbReference type="SMART" id="SM00338">
    <property type="entry name" value="BRLZ"/>
    <property type="match status" value="1"/>
</dbReference>
<evidence type="ECO:0000256" key="5">
    <source>
        <dbReference type="SAM" id="Coils"/>
    </source>
</evidence>
<keyword evidence="4" id="KW-0539">Nucleus</keyword>
<keyword evidence="5" id="KW-0175">Coiled coil</keyword>
<dbReference type="Pfam" id="PF00170">
    <property type="entry name" value="bZIP_1"/>
    <property type="match status" value="1"/>
</dbReference>
<dbReference type="GO" id="GO:0003700">
    <property type="term" value="F:DNA-binding transcription factor activity"/>
    <property type="evidence" value="ECO:0007669"/>
    <property type="project" value="InterPro"/>
</dbReference>
<evidence type="ECO:0000313" key="9">
    <source>
        <dbReference type="Proteomes" id="UP000777438"/>
    </source>
</evidence>
<sequence>MDFISPVYPSNFDDFSPFFNSGGTDDEFAYGLGEVSPYDFDQTLSIFKSSDGFGLQFSQHLGSDSIWGSSVASAQDDAHFWNQDITTAATNVPEPCMNASRPPKADNGTPPSETTTPPKRSHKRQSPRRKDSAGNATRERNRLSATRCREKRKKHIMELETAVSQLDARRSSMQTECTKLKEQVDLIKDQLMAHAHCNHDEIDEWIRHEAKRFVKREILA</sequence>
<dbReference type="InterPro" id="IPR051027">
    <property type="entry name" value="bZIP_transcription_factors"/>
</dbReference>
<dbReference type="GO" id="GO:0005634">
    <property type="term" value="C:nucleus"/>
    <property type="evidence" value="ECO:0007669"/>
    <property type="project" value="UniProtKB-SubCell"/>
</dbReference>
<dbReference type="OrthoDB" id="295274at2759"/>
<dbReference type="AlphaFoldDB" id="A0A9P8VR93"/>
<name>A0A9P8VR93_9HYPO</name>
<feature type="compositionally biased region" description="Polar residues" evidence="6">
    <location>
        <begin position="109"/>
        <end position="118"/>
    </location>
</feature>
<dbReference type="SUPFAM" id="SSF57959">
    <property type="entry name" value="Leucine zipper domain"/>
    <property type="match status" value="1"/>
</dbReference>
<dbReference type="Proteomes" id="UP000777438">
    <property type="component" value="Unassembled WGS sequence"/>
</dbReference>
<feature type="domain" description="BZIP" evidence="7">
    <location>
        <begin position="138"/>
        <end position="194"/>
    </location>
</feature>
<dbReference type="InterPro" id="IPR046347">
    <property type="entry name" value="bZIP_sf"/>
</dbReference>
<organism evidence="8 9">
    <name type="scientific">Thelonectria olida</name>
    <dbReference type="NCBI Taxonomy" id="1576542"/>
    <lineage>
        <taxon>Eukaryota</taxon>
        <taxon>Fungi</taxon>
        <taxon>Dikarya</taxon>
        <taxon>Ascomycota</taxon>
        <taxon>Pezizomycotina</taxon>
        <taxon>Sordariomycetes</taxon>
        <taxon>Hypocreomycetidae</taxon>
        <taxon>Hypocreales</taxon>
        <taxon>Nectriaceae</taxon>
        <taxon>Thelonectria</taxon>
    </lineage>
</organism>
<evidence type="ECO:0000256" key="6">
    <source>
        <dbReference type="SAM" id="MobiDB-lite"/>
    </source>
</evidence>
<evidence type="ECO:0000256" key="2">
    <source>
        <dbReference type="ARBA" id="ARBA00023015"/>
    </source>
</evidence>
<feature type="coiled-coil region" evidence="5">
    <location>
        <begin position="156"/>
        <end position="190"/>
    </location>
</feature>
<accession>A0A9P8VR93</accession>
<reference evidence="8 9" key="1">
    <citation type="journal article" date="2021" name="Nat. Commun.">
        <title>Genetic determinants of endophytism in the Arabidopsis root mycobiome.</title>
        <authorList>
            <person name="Mesny F."/>
            <person name="Miyauchi S."/>
            <person name="Thiergart T."/>
            <person name="Pickel B."/>
            <person name="Atanasova L."/>
            <person name="Karlsson M."/>
            <person name="Huettel B."/>
            <person name="Barry K.W."/>
            <person name="Haridas S."/>
            <person name="Chen C."/>
            <person name="Bauer D."/>
            <person name="Andreopoulos W."/>
            <person name="Pangilinan J."/>
            <person name="LaButti K."/>
            <person name="Riley R."/>
            <person name="Lipzen A."/>
            <person name="Clum A."/>
            <person name="Drula E."/>
            <person name="Henrissat B."/>
            <person name="Kohler A."/>
            <person name="Grigoriev I.V."/>
            <person name="Martin F.M."/>
            <person name="Hacquard S."/>
        </authorList>
    </citation>
    <scope>NUCLEOTIDE SEQUENCE [LARGE SCALE GENOMIC DNA]</scope>
    <source>
        <strain evidence="8 9">MPI-CAGE-CH-0241</strain>
    </source>
</reference>
<comment type="subcellular location">
    <subcellularLocation>
        <location evidence="1">Nucleus</location>
    </subcellularLocation>
</comment>
<feature type="compositionally biased region" description="Basic and acidic residues" evidence="6">
    <location>
        <begin position="128"/>
        <end position="142"/>
    </location>
</feature>
<evidence type="ECO:0000313" key="8">
    <source>
        <dbReference type="EMBL" id="KAH6874211.1"/>
    </source>
</evidence>
<keyword evidence="3" id="KW-0804">Transcription</keyword>